<proteinExistence type="predicted"/>
<gene>
    <name evidence="2" type="ORF">SAMN05216516_102102</name>
</gene>
<evidence type="ECO:0000256" key="1">
    <source>
        <dbReference type="SAM" id="MobiDB-lite"/>
    </source>
</evidence>
<evidence type="ECO:0000313" key="2">
    <source>
        <dbReference type="EMBL" id="SFN05134.1"/>
    </source>
</evidence>
<organism evidence="2 3">
    <name type="scientific">Izhakiella capsodis</name>
    <dbReference type="NCBI Taxonomy" id="1367852"/>
    <lineage>
        <taxon>Bacteria</taxon>
        <taxon>Pseudomonadati</taxon>
        <taxon>Pseudomonadota</taxon>
        <taxon>Gammaproteobacteria</taxon>
        <taxon>Enterobacterales</taxon>
        <taxon>Erwiniaceae</taxon>
        <taxon>Izhakiella</taxon>
    </lineage>
</organism>
<reference evidence="3" key="1">
    <citation type="submission" date="2016-10" db="EMBL/GenBank/DDBJ databases">
        <authorList>
            <person name="Varghese N."/>
            <person name="Submissions S."/>
        </authorList>
    </citation>
    <scope>NUCLEOTIDE SEQUENCE [LARGE SCALE GENOMIC DNA]</scope>
    <source>
        <strain evidence="3">N6PO6</strain>
    </source>
</reference>
<keyword evidence="3" id="KW-1185">Reference proteome</keyword>
<dbReference type="AlphaFoldDB" id="A0A1I4VV63"/>
<dbReference type="Proteomes" id="UP000242222">
    <property type="component" value="Unassembled WGS sequence"/>
</dbReference>
<dbReference type="EMBL" id="FOVC01000002">
    <property type="protein sequence ID" value="SFN05134.1"/>
    <property type="molecule type" value="Genomic_DNA"/>
</dbReference>
<feature type="compositionally biased region" description="Basic and acidic residues" evidence="1">
    <location>
        <begin position="38"/>
        <end position="47"/>
    </location>
</feature>
<accession>A0A1I4VV63</accession>
<name>A0A1I4VV63_9GAMM</name>
<feature type="region of interest" description="Disordered" evidence="1">
    <location>
        <begin position="1"/>
        <end position="47"/>
    </location>
</feature>
<evidence type="ECO:0000313" key="3">
    <source>
        <dbReference type="Proteomes" id="UP000242222"/>
    </source>
</evidence>
<sequence>MLGKAHYVVPAGPPSATLKRDADGGPALPTIPGAALNRADRNRAGDS</sequence>
<protein>
    <submittedName>
        <fullName evidence="2">Uncharacterized protein</fullName>
    </submittedName>
</protein>